<sequence length="445" mass="48382">MGCKNSKETALMHRASSVAVPLRPTTPSFHAHDSKFWLSTSGSQANEFREEVPSFVVSDSVDLVGSSDGEPVHGMVSAFTFSFIHTSEAGSNSSFSLSSSSMSEDQMSPRPPESLTFAMTGDPIELQPIPEERSGPRDAAEVSASTTAEPAQDAAPSECDKTEPEDESSPYAALTHVGESSVVSESAVTESSELLVNELVASGTSHHSEDSSNNSGDTRRSVDTSELSEGGEYLVTETGAVVRQKSHVLESSAQEDSSSDSIKRESIQEVAAAIVQEVVDDAVSSNEPQQPRDRGELVARSSLQVEPSSTGVFYLSMKTQPPDNALMPSARRPIYAVVGTSTDKGVVLYHVQLMDEVTYSSKWPAPLRRRYSRFSEMYTKLKESKLQSADKLPKLSRAGVVHFVRGRQSKKTIEERQQQFTNVLHYVADHRELHDSAAFQSFLAH</sequence>
<feature type="compositionally biased region" description="Basic and acidic residues" evidence="1">
    <location>
        <begin position="130"/>
        <end position="140"/>
    </location>
</feature>
<keyword evidence="5" id="KW-1185">Reference proteome</keyword>
<evidence type="ECO:0000313" key="5">
    <source>
        <dbReference type="Proteomes" id="UP000602510"/>
    </source>
</evidence>
<dbReference type="InterPro" id="IPR001683">
    <property type="entry name" value="PX_dom"/>
</dbReference>
<dbReference type="Pfam" id="PF00787">
    <property type="entry name" value="PX"/>
    <property type="match status" value="1"/>
</dbReference>
<evidence type="ECO:0000256" key="1">
    <source>
        <dbReference type="SAM" id="MobiDB-lite"/>
    </source>
</evidence>
<protein>
    <submittedName>
        <fullName evidence="3">PX domain-containing protein</fullName>
    </submittedName>
</protein>
<dbReference type="EMBL" id="WSZM01000409">
    <property type="protein sequence ID" value="KAF4033746.1"/>
    <property type="molecule type" value="Genomic_DNA"/>
</dbReference>
<dbReference type="SUPFAM" id="SSF64268">
    <property type="entry name" value="PX domain"/>
    <property type="match status" value="1"/>
</dbReference>
<dbReference type="AlphaFoldDB" id="A0A833T4M8"/>
<dbReference type="Gene3D" id="3.30.1520.10">
    <property type="entry name" value="Phox-like domain"/>
    <property type="match status" value="1"/>
</dbReference>
<feature type="compositionally biased region" description="Low complexity" evidence="1">
    <location>
        <begin position="93"/>
        <end position="103"/>
    </location>
</feature>
<dbReference type="PROSITE" id="PS50195">
    <property type="entry name" value="PX"/>
    <property type="match status" value="1"/>
</dbReference>
<dbReference type="Proteomes" id="UP000704712">
    <property type="component" value="Unassembled WGS sequence"/>
</dbReference>
<evidence type="ECO:0000259" key="2">
    <source>
        <dbReference type="PROSITE" id="PS50195"/>
    </source>
</evidence>
<dbReference type="EMBL" id="JAACNO010001887">
    <property type="protein sequence ID" value="KAF4136884.1"/>
    <property type="molecule type" value="Genomic_DNA"/>
</dbReference>
<feature type="domain" description="PX" evidence="2">
    <location>
        <begin position="327"/>
        <end position="445"/>
    </location>
</feature>
<dbReference type="InterPro" id="IPR036871">
    <property type="entry name" value="PX_dom_sf"/>
</dbReference>
<evidence type="ECO:0000313" key="3">
    <source>
        <dbReference type="EMBL" id="KAF4033746.1"/>
    </source>
</evidence>
<proteinExistence type="predicted"/>
<evidence type="ECO:0000313" key="4">
    <source>
        <dbReference type="EMBL" id="KAF4136884.1"/>
    </source>
</evidence>
<organism evidence="3 5">
    <name type="scientific">Phytophthora infestans</name>
    <name type="common">Potato late blight agent</name>
    <name type="synonym">Botrytis infestans</name>
    <dbReference type="NCBI Taxonomy" id="4787"/>
    <lineage>
        <taxon>Eukaryota</taxon>
        <taxon>Sar</taxon>
        <taxon>Stramenopiles</taxon>
        <taxon>Oomycota</taxon>
        <taxon>Peronosporomycetes</taxon>
        <taxon>Peronosporales</taxon>
        <taxon>Peronosporaceae</taxon>
        <taxon>Phytophthora</taxon>
    </lineage>
</organism>
<feature type="region of interest" description="Disordered" evidence="1">
    <location>
        <begin position="93"/>
        <end position="170"/>
    </location>
</feature>
<dbReference type="GO" id="GO:0035091">
    <property type="term" value="F:phosphatidylinositol binding"/>
    <property type="evidence" value="ECO:0007669"/>
    <property type="project" value="InterPro"/>
</dbReference>
<dbReference type="Proteomes" id="UP000602510">
    <property type="component" value="Unassembled WGS sequence"/>
</dbReference>
<name>A0A833T4M8_PHYIN</name>
<reference evidence="3" key="1">
    <citation type="submission" date="2020-04" db="EMBL/GenBank/DDBJ databases">
        <title>Hybrid Assembly of Korean Phytophthora infestans isolates.</title>
        <authorList>
            <person name="Prokchorchik M."/>
            <person name="Lee Y."/>
            <person name="Seo J."/>
            <person name="Cho J.-H."/>
            <person name="Park Y.-E."/>
            <person name="Jang D.-C."/>
            <person name="Im J.-S."/>
            <person name="Choi J.-G."/>
            <person name="Park H.-J."/>
            <person name="Lee G.-B."/>
            <person name="Lee Y.-G."/>
            <person name="Hong S.-Y."/>
            <person name="Cho K."/>
            <person name="Sohn K.H."/>
        </authorList>
    </citation>
    <scope>NUCLEOTIDE SEQUENCE</scope>
    <source>
        <strain evidence="3">KR_1_A1</strain>
        <strain evidence="4">KR_2_A2</strain>
    </source>
</reference>
<gene>
    <name evidence="3" type="ORF">GN244_ATG14301</name>
    <name evidence="4" type="ORF">GN958_ATG13874</name>
</gene>
<accession>A0A833T4M8</accession>
<feature type="region of interest" description="Disordered" evidence="1">
    <location>
        <begin position="197"/>
        <end position="237"/>
    </location>
</feature>
<dbReference type="CDD" id="cd06093">
    <property type="entry name" value="PX_domain"/>
    <property type="match status" value="1"/>
</dbReference>
<comment type="caution">
    <text evidence="3">The sequence shown here is derived from an EMBL/GenBank/DDBJ whole genome shotgun (WGS) entry which is preliminary data.</text>
</comment>